<accession>A0AAC8ZTK6</accession>
<dbReference type="GO" id="GO:0006788">
    <property type="term" value="P:heme oxidation"/>
    <property type="evidence" value="ECO:0007669"/>
    <property type="project" value="InterPro"/>
</dbReference>
<dbReference type="KEGG" id="ati:AL072_05595"/>
<dbReference type="InterPro" id="IPR016053">
    <property type="entry name" value="Haem_Oase-like"/>
</dbReference>
<keyword evidence="2" id="KW-1185">Reference proteome</keyword>
<reference evidence="1 2" key="2">
    <citation type="journal article" date="2016" name="Genome Announc.">
        <title>Complete Genome Sequence of a Strain of Azospirillum thiophilum Isolated from a Sulfide Spring.</title>
        <authorList>
            <person name="Fomenkov A."/>
            <person name="Vincze T."/>
            <person name="Grabovich M."/>
            <person name="Anton B.P."/>
            <person name="Dubinina G."/>
            <person name="Orlova M."/>
            <person name="Belousova E."/>
            <person name="Roberts R.J."/>
        </authorList>
    </citation>
    <scope>NUCLEOTIDE SEQUENCE [LARGE SCALE GENOMIC DNA]</scope>
    <source>
        <strain evidence="1 2">BV-S</strain>
    </source>
</reference>
<organism evidence="1 2">
    <name type="scientific">Azospirillum thiophilum</name>
    <dbReference type="NCBI Taxonomy" id="528244"/>
    <lineage>
        <taxon>Bacteria</taxon>
        <taxon>Pseudomonadati</taxon>
        <taxon>Pseudomonadota</taxon>
        <taxon>Alphaproteobacteria</taxon>
        <taxon>Rhodospirillales</taxon>
        <taxon>Azospirillaceae</taxon>
        <taxon>Azospirillum</taxon>
    </lineage>
</organism>
<dbReference type="SUPFAM" id="SSF48613">
    <property type="entry name" value="Heme oxygenase-like"/>
    <property type="match status" value="1"/>
</dbReference>
<dbReference type="EMBL" id="CP012401">
    <property type="protein sequence ID" value="ALG70465.1"/>
    <property type="molecule type" value="Genomic_DNA"/>
</dbReference>
<dbReference type="InterPro" id="IPR016084">
    <property type="entry name" value="Haem_Oase-like_multi-hlx"/>
</dbReference>
<dbReference type="Gene3D" id="1.20.910.10">
    <property type="entry name" value="Heme oxygenase-like"/>
    <property type="match status" value="1"/>
</dbReference>
<gene>
    <name evidence="1" type="ORF">AL072_05595</name>
</gene>
<dbReference type="RefSeq" id="WP_045581170.1">
    <property type="nucleotide sequence ID" value="NZ_CP012401.1"/>
</dbReference>
<evidence type="ECO:0000313" key="1">
    <source>
        <dbReference type="EMBL" id="ALG70465.1"/>
    </source>
</evidence>
<proteinExistence type="predicted"/>
<reference evidence="2" key="1">
    <citation type="submission" date="2015-08" db="EMBL/GenBank/DDBJ databases">
        <title>Complete Genome Sequence of Azospirillum thiophilum BV-S.</title>
        <authorList>
            <person name="Fomenkov A."/>
            <person name="Vincze T."/>
            <person name="Grabovich M."/>
            <person name="Dubinina G."/>
            <person name="Orlova M."/>
            <person name="Belousova E."/>
            <person name="Roberts R.J."/>
        </authorList>
    </citation>
    <scope>NUCLEOTIDE SEQUENCE [LARGE SCALE GENOMIC DNA]</scope>
    <source>
        <strain evidence="2">BV-S</strain>
    </source>
</reference>
<dbReference type="GO" id="GO:0004392">
    <property type="term" value="F:heme oxygenase (decyclizing) activity"/>
    <property type="evidence" value="ECO:0007669"/>
    <property type="project" value="InterPro"/>
</dbReference>
<dbReference type="CDD" id="cd19166">
    <property type="entry name" value="HemeO-bac"/>
    <property type="match status" value="1"/>
</dbReference>
<protein>
    <submittedName>
        <fullName evidence="1">Heme oxygenase</fullName>
    </submittedName>
</protein>
<sequence>MGPARQALRAATQESHDRLDKAAVLQPLVRPDITREQYARALAVLHGFNAPAERALGNDGAARLDLLRDDLRVLGADPDALPEMTETGPNGLPTLDSPPARLAARYVLDGSAHGGRAMLPGITRALGFDGRRGARFLASDGLDMAADWKALMVRLEVELADPADLATACAAAAALFAALERWILEWTPGMDPWIGPGENRPSERGA</sequence>
<dbReference type="Proteomes" id="UP000069935">
    <property type="component" value="Chromosome 1"/>
</dbReference>
<dbReference type="Pfam" id="PF01126">
    <property type="entry name" value="Heme_oxygenase"/>
    <property type="match status" value="1"/>
</dbReference>
<evidence type="ECO:0000313" key="2">
    <source>
        <dbReference type="Proteomes" id="UP000069935"/>
    </source>
</evidence>
<dbReference type="AlphaFoldDB" id="A0AAC8ZTK6"/>
<name>A0AAC8ZTK6_9PROT</name>